<gene>
    <name evidence="1" type="ORF">SAMN05660330_03720</name>
</gene>
<evidence type="ECO:0000313" key="2">
    <source>
        <dbReference type="Proteomes" id="UP000199073"/>
    </source>
</evidence>
<dbReference type="RefSeq" id="WP_092225579.1">
    <property type="nucleotide sequence ID" value="NZ_FNJI01000036.1"/>
</dbReference>
<organism evidence="1 2">
    <name type="scientific">Desulforhopalus singaporensis</name>
    <dbReference type="NCBI Taxonomy" id="91360"/>
    <lineage>
        <taxon>Bacteria</taxon>
        <taxon>Pseudomonadati</taxon>
        <taxon>Thermodesulfobacteriota</taxon>
        <taxon>Desulfobulbia</taxon>
        <taxon>Desulfobulbales</taxon>
        <taxon>Desulfocapsaceae</taxon>
        <taxon>Desulforhopalus</taxon>
    </lineage>
</organism>
<dbReference type="EMBL" id="FNJI01000036">
    <property type="protein sequence ID" value="SDP69739.1"/>
    <property type="molecule type" value="Genomic_DNA"/>
</dbReference>
<evidence type="ECO:0000313" key="1">
    <source>
        <dbReference type="EMBL" id="SDP69739.1"/>
    </source>
</evidence>
<accession>A0A1H0UTY3</accession>
<keyword evidence="2" id="KW-1185">Reference proteome</keyword>
<dbReference type="STRING" id="91360.SAMN05660330_03720"/>
<protein>
    <submittedName>
        <fullName evidence="1">Uncharacterized protein</fullName>
    </submittedName>
</protein>
<proteinExistence type="predicted"/>
<sequence length="114" mass="12734">MRKISEITIEGVKVKVVELTVADIDAMLPELEKQEEPTALDWMFADEYMTQSLLQKIIDVPVDDFLGKGLAPSELEPLYKEAAKQNPFLVKALSQMRKIADLMAANGLELPQST</sequence>
<reference evidence="1 2" key="1">
    <citation type="submission" date="2016-10" db="EMBL/GenBank/DDBJ databases">
        <authorList>
            <person name="de Groot N.N."/>
        </authorList>
    </citation>
    <scope>NUCLEOTIDE SEQUENCE [LARGE SCALE GENOMIC DNA]</scope>
    <source>
        <strain evidence="1 2">DSM 12130</strain>
    </source>
</reference>
<name>A0A1H0UTY3_9BACT</name>
<dbReference type="Proteomes" id="UP000199073">
    <property type="component" value="Unassembled WGS sequence"/>
</dbReference>
<dbReference type="AlphaFoldDB" id="A0A1H0UTY3"/>